<protein>
    <recommendedName>
        <fullName evidence="1">DNA2/NAM7 helicase-like C-terminal domain-containing protein</fullName>
    </recommendedName>
</protein>
<dbReference type="Pfam" id="PF13087">
    <property type="entry name" value="AAA_12"/>
    <property type="match status" value="1"/>
</dbReference>
<evidence type="ECO:0000259" key="1">
    <source>
        <dbReference type="Pfam" id="PF13087"/>
    </source>
</evidence>
<sequence length="229" mass="25793">MNTAFKEKSSDSCEEYFTKLKDINITTVDSFQGEENKVILLSLVRSNNKDKIGFFAKKNRICVAISRAQCALYIFGNSSVYSSSQNWKKIINLLEEKRLVSGKFPFKEESDGIDAAKDEVCDTTKLSHRELTRLSLKIVGKYNEIAGLANLEKCKVENVNLDPFNYPEPKDKAKKVLIMISDQTNFSRKGLGNYLKEVGLHDLVDEVVQGTLRYNCPDDAGSPNETNES</sequence>
<name>A0A7D9L732_PARCT</name>
<comment type="caution">
    <text evidence="2">The sequence shown here is derived from an EMBL/GenBank/DDBJ whole genome shotgun (WGS) entry which is preliminary data.</text>
</comment>
<reference evidence="2" key="1">
    <citation type="submission" date="2020-04" db="EMBL/GenBank/DDBJ databases">
        <authorList>
            <person name="Alioto T."/>
            <person name="Alioto T."/>
            <person name="Gomez Garrido J."/>
        </authorList>
    </citation>
    <scope>NUCLEOTIDE SEQUENCE</scope>
    <source>
        <strain evidence="2">A484AB</strain>
    </source>
</reference>
<proteinExistence type="predicted"/>
<keyword evidence="3" id="KW-1185">Reference proteome</keyword>
<dbReference type="InterPro" id="IPR041679">
    <property type="entry name" value="DNA2/NAM7-like_C"/>
</dbReference>
<dbReference type="CDD" id="cd18808">
    <property type="entry name" value="SF1_C_Upf1"/>
    <property type="match status" value="1"/>
</dbReference>
<dbReference type="InterPro" id="IPR045055">
    <property type="entry name" value="DNA2/NAM7-like"/>
</dbReference>
<dbReference type="PANTHER" id="PTHR10887:SF341">
    <property type="entry name" value="NFX1-TYPE ZINC FINGER-CONTAINING PROTEIN 1"/>
    <property type="match status" value="1"/>
</dbReference>
<evidence type="ECO:0000313" key="2">
    <source>
        <dbReference type="EMBL" id="CAB4028711.1"/>
    </source>
</evidence>
<evidence type="ECO:0000313" key="3">
    <source>
        <dbReference type="Proteomes" id="UP001152795"/>
    </source>
</evidence>
<dbReference type="EMBL" id="CACRXK020015666">
    <property type="protein sequence ID" value="CAB4028711.1"/>
    <property type="molecule type" value="Genomic_DNA"/>
</dbReference>
<dbReference type="AlphaFoldDB" id="A0A7D9L732"/>
<dbReference type="Proteomes" id="UP001152795">
    <property type="component" value="Unassembled WGS sequence"/>
</dbReference>
<dbReference type="InterPro" id="IPR027417">
    <property type="entry name" value="P-loop_NTPase"/>
</dbReference>
<dbReference type="PANTHER" id="PTHR10887">
    <property type="entry name" value="DNA2/NAM7 HELICASE FAMILY"/>
    <property type="match status" value="1"/>
</dbReference>
<gene>
    <name evidence="2" type="ORF">PACLA_8A007043</name>
</gene>
<feature type="domain" description="DNA2/NAM7 helicase-like C-terminal" evidence="1">
    <location>
        <begin position="14"/>
        <end position="78"/>
    </location>
</feature>
<dbReference type="Gene3D" id="3.40.50.300">
    <property type="entry name" value="P-loop containing nucleotide triphosphate hydrolases"/>
    <property type="match status" value="1"/>
</dbReference>
<dbReference type="GO" id="GO:0031048">
    <property type="term" value="P:regulatory ncRNA-mediated heterochromatin formation"/>
    <property type="evidence" value="ECO:0007669"/>
    <property type="project" value="TreeGrafter"/>
</dbReference>
<accession>A0A7D9L732</accession>
<dbReference type="GO" id="GO:0031380">
    <property type="term" value="C:nuclear RNA-directed RNA polymerase complex"/>
    <property type="evidence" value="ECO:0007669"/>
    <property type="project" value="TreeGrafter"/>
</dbReference>
<dbReference type="InterPro" id="IPR047187">
    <property type="entry name" value="SF1_C_Upf1"/>
</dbReference>
<dbReference type="SUPFAM" id="SSF52540">
    <property type="entry name" value="P-loop containing nucleoside triphosphate hydrolases"/>
    <property type="match status" value="1"/>
</dbReference>
<dbReference type="OrthoDB" id="5987438at2759"/>
<organism evidence="2 3">
    <name type="scientific">Paramuricea clavata</name>
    <name type="common">Red gorgonian</name>
    <name type="synonym">Violescent sea-whip</name>
    <dbReference type="NCBI Taxonomy" id="317549"/>
    <lineage>
        <taxon>Eukaryota</taxon>
        <taxon>Metazoa</taxon>
        <taxon>Cnidaria</taxon>
        <taxon>Anthozoa</taxon>
        <taxon>Octocorallia</taxon>
        <taxon>Malacalcyonacea</taxon>
        <taxon>Plexauridae</taxon>
        <taxon>Paramuricea</taxon>
    </lineage>
</organism>